<protein>
    <submittedName>
        <fullName evidence="4">Uncharacterized protein</fullName>
    </submittedName>
</protein>
<dbReference type="Pfam" id="PF08706">
    <property type="entry name" value="D5_N"/>
    <property type="match status" value="1"/>
</dbReference>
<dbReference type="RefSeq" id="WP_112283987.1">
    <property type="nucleotide sequence ID" value="NZ_MASW01000006.1"/>
</dbReference>
<keyword evidence="2" id="KW-0378">Hydrolase</keyword>
<dbReference type="AlphaFoldDB" id="A0A2V4AY54"/>
<dbReference type="PANTHER" id="PTHR35372:SF2">
    <property type="entry name" value="SF3 HELICASE DOMAIN-CONTAINING PROTEIN"/>
    <property type="match status" value="1"/>
</dbReference>
<keyword evidence="5" id="KW-1185">Reference proteome</keyword>
<evidence type="ECO:0000313" key="4">
    <source>
        <dbReference type="EMBL" id="PXY20860.1"/>
    </source>
</evidence>
<dbReference type="NCBIfam" id="TIGR01613">
    <property type="entry name" value="primase_Cterm"/>
    <property type="match status" value="1"/>
</dbReference>
<sequence>MATNQKRLLEYGLEYVSKGYYVFPLTVSYDEEKGKKRLTIPFPRAEGWNEESTVDPEKVREWFATPRRGMKGIAIDCGKSGVVAIDLDTGEGKNGLEEWEKLPEQQETPMMVRTRSGGLHRLYRDPTGRVRNSAGDVAPGIDIRGNGGLVIAPPTRVWGSEGVYTLVNEIVPVTDLPELSPGMVEIIATRQETERPKFDPAIHGSYKVSATQGEEIVAERLARLESGRGMRAGIFGYAVGVAQLEGAKAATSRDGAEPDPDALAEHIGEQVLSVVDWDVLDDEDRQWIADGVTKGLAHPWELVPEEDVLPAVDPDTPLDDLLLRKAPRLPGHPSTAHALCAPVVVDGLVGRYLYVDGIGWHEWVGDRWSPDPRTPVRHAVRRMIARNRAEARRMVDALKDNEEAQQLEEELVALKEDRGSGPVGQRERELQKRADEVNEWREEWDRAAGWWYALANGRDHDLVMRYVEADPGRIYVRASDLDADPHLLNTPSGTVDLRTAEIRRHDPADYITKTTHVPYVPGAHHDLWNRARESFAPGVEEWLQLKAGEGAYGFPTNDDTMMFCFGGGSNGKSTLTDALLNGLGDYAVFLHDKAVLGGKDDHGTEKMVFRGARWAVLEELPEAQVLRPATIKKLVGTSKITARLMRQNNVTFDASHSIVVNANHRPQVLENDRGTWRRLIAVPWPYTYKFEGEPLEDETERRADPVVKHALSRDIEVQKAALAWIVEGARLYWERGQKCGALPESVARETESWRLESDVFGSFFAQEMEAKRGYAVSSAELLEVYNEHLESLGKQPVSDQYVATRLATLPGCRNVRKKLTRRNEKAVTVSSRGPVTSLPTRFTAWVGLRWLTEEEKAAEPKA</sequence>
<reference evidence="4 5" key="1">
    <citation type="submission" date="2016-07" db="EMBL/GenBank/DDBJ databases">
        <title>Draft genome sequence of Prauserella muralis DSM 45305, isolated from a mould-covered wall in an indoor environment.</title>
        <authorList>
            <person name="Ruckert C."/>
            <person name="Albersmeier A."/>
            <person name="Jiang C.-L."/>
            <person name="Jiang Y."/>
            <person name="Kalinowski J."/>
            <person name="Schneider O."/>
            <person name="Winkler A."/>
            <person name="Zotchev S.B."/>
        </authorList>
    </citation>
    <scope>NUCLEOTIDE SEQUENCE [LARGE SCALE GENOMIC DNA]</scope>
    <source>
        <strain evidence="4 5">DSM 45305</strain>
    </source>
</reference>
<proteinExistence type="predicted"/>
<accession>A0A2V4AY54</accession>
<dbReference type="CDD" id="cd04859">
    <property type="entry name" value="Prim_Pol"/>
    <property type="match status" value="1"/>
</dbReference>
<dbReference type="InterPro" id="IPR006500">
    <property type="entry name" value="Helicase_put_C_phage/plasmid"/>
</dbReference>
<keyword evidence="1" id="KW-0547">Nucleotide-binding</keyword>
<keyword evidence="3" id="KW-0067">ATP-binding</keyword>
<gene>
    <name evidence="4" type="ORF">BAY60_25485</name>
</gene>
<dbReference type="Proteomes" id="UP000249915">
    <property type="component" value="Unassembled WGS sequence"/>
</dbReference>
<dbReference type="GO" id="GO:0016787">
    <property type="term" value="F:hydrolase activity"/>
    <property type="evidence" value="ECO:0007669"/>
    <property type="project" value="UniProtKB-KW"/>
</dbReference>
<dbReference type="PROSITE" id="PS51206">
    <property type="entry name" value="SF3_HELICASE_1"/>
    <property type="match status" value="1"/>
</dbReference>
<dbReference type="GO" id="GO:0005524">
    <property type="term" value="F:ATP binding"/>
    <property type="evidence" value="ECO:0007669"/>
    <property type="project" value="UniProtKB-KW"/>
</dbReference>
<name>A0A2V4AY54_9PSEU</name>
<evidence type="ECO:0000256" key="3">
    <source>
        <dbReference type="ARBA" id="ARBA00022840"/>
    </source>
</evidence>
<dbReference type="InterPro" id="IPR014015">
    <property type="entry name" value="Helicase_SF3_DNA-vir"/>
</dbReference>
<evidence type="ECO:0000256" key="1">
    <source>
        <dbReference type="ARBA" id="ARBA00022741"/>
    </source>
</evidence>
<evidence type="ECO:0000313" key="5">
    <source>
        <dbReference type="Proteomes" id="UP000249915"/>
    </source>
</evidence>
<dbReference type="SUPFAM" id="SSF56747">
    <property type="entry name" value="Prim-pol domain"/>
    <property type="match status" value="1"/>
</dbReference>
<dbReference type="Gene3D" id="3.40.50.300">
    <property type="entry name" value="P-loop containing nucleotide triphosphate hydrolases"/>
    <property type="match status" value="1"/>
</dbReference>
<organism evidence="4 5">
    <name type="scientific">Prauserella muralis</name>
    <dbReference type="NCBI Taxonomy" id="588067"/>
    <lineage>
        <taxon>Bacteria</taxon>
        <taxon>Bacillati</taxon>
        <taxon>Actinomycetota</taxon>
        <taxon>Actinomycetes</taxon>
        <taxon>Pseudonocardiales</taxon>
        <taxon>Pseudonocardiaceae</taxon>
        <taxon>Prauserella</taxon>
    </lineage>
</organism>
<dbReference type="PANTHER" id="PTHR35372">
    <property type="entry name" value="ATP BINDING PROTEIN-RELATED"/>
    <property type="match status" value="1"/>
</dbReference>
<comment type="caution">
    <text evidence="4">The sequence shown here is derived from an EMBL/GenBank/DDBJ whole genome shotgun (WGS) entry which is preliminary data.</text>
</comment>
<dbReference type="InterPro" id="IPR027417">
    <property type="entry name" value="P-loop_NTPase"/>
</dbReference>
<dbReference type="EMBL" id="MASW01000006">
    <property type="protein sequence ID" value="PXY20860.1"/>
    <property type="molecule type" value="Genomic_DNA"/>
</dbReference>
<evidence type="ECO:0000256" key="2">
    <source>
        <dbReference type="ARBA" id="ARBA00022801"/>
    </source>
</evidence>
<dbReference type="InterPro" id="IPR014818">
    <property type="entry name" value="Phage/plasmid_primase_P4_C"/>
</dbReference>
<dbReference type="SMART" id="SM00943">
    <property type="entry name" value="Prim-Pol"/>
    <property type="match status" value="1"/>
</dbReference>
<dbReference type="SMART" id="SM00885">
    <property type="entry name" value="D5_N"/>
    <property type="match status" value="1"/>
</dbReference>
<dbReference type="InterPro" id="IPR051620">
    <property type="entry name" value="ORF904-like_C"/>
</dbReference>
<dbReference type="OrthoDB" id="9763644at2"/>
<dbReference type="Pfam" id="PF09250">
    <property type="entry name" value="Prim-Pol"/>
    <property type="match status" value="1"/>
</dbReference>
<dbReference type="InterPro" id="IPR015330">
    <property type="entry name" value="DNA_primase/pol_bifunc_N"/>
</dbReference>